<accession>A0A9X1SWU4</accession>
<name>A0A9X1SWU4_9ACTN</name>
<dbReference type="PANTHER" id="PTHR30346">
    <property type="entry name" value="TRANSCRIPTIONAL DUAL REGULATOR HCAR-RELATED"/>
    <property type="match status" value="1"/>
</dbReference>
<evidence type="ECO:0000313" key="6">
    <source>
        <dbReference type="EMBL" id="MCD5315114.1"/>
    </source>
</evidence>
<comment type="similarity">
    <text evidence="1">Belongs to the LysR transcriptional regulatory family.</text>
</comment>
<dbReference type="SUPFAM" id="SSF46785">
    <property type="entry name" value="Winged helix' DNA-binding domain"/>
    <property type="match status" value="1"/>
</dbReference>
<dbReference type="GO" id="GO:0032993">
    <property type="term" value="C:protein-DNA complex"/>
    <property type="evidence" value="ECO:0007669"/>
    <property type="project" value="TreeGrafter"/>
</dbReference>
<dbReference type="GO" id="GO:0003677">
    <property type="term" value="F:DNA binding"/>
    <property type="evidence" value="ECO:0007669"/>
    <property type="project" value="UniProtKB-KW"/>
</dbReference>
<dbReference type="SUPFAM" id="SSF53850">
    <property type="entry name" value="Periplasmic binding protein-like II"/>
    <property type="match status" value="1"/>
</dbReference>
<dbReference type="RefSeq" id="WP_231447919.1">
    <property type="nucleotide sequence ID" value="NZ_JAJOMB010000020.1"/>
</dbReference>
<dbReference type="FunFam" id="1.10.10.10:FF:000001">
    <property type="entry name" value="LysR family transcriptional regulator"/>
    <property type="match status" value="1"/>
</dbReference>
<proteinExistence type="inferred from homology"/>
<dbReference type="InterPro" id="IPR036388">
    <property type="entry name" value="WH-like_DNA-bd_sf"/>
</dbReference>
<dbReference type="GO" id="GO:0003700">
    <property type="term" value="F:DNA-binding transcription factor activity"/>
    <property type="evidence" value="ECO:0007669"/>
    <property type="project" value="InterPro"/>
</dbReference>
<keyword evidence="3" id="KW-0238">DNA-binding</keyword>
<keyword evidence="7" id="KW-1185">Reference proteome</keyword>
<dbReference type="EMBL" id="JAJOMB010000020">
    <property type="protein sequence ID" value="MCD5315114.1"/>
    <property type="molecule type" value="Genomic_DNA"/>
</dbReference>
<dbReference type="Gene3D" id="1.10.10.10">
    <property type="entry name" value="Winged helix-like DNA-binding domain superfamily/Winged helix DNA-binding domain"/>
    <property type="match status" value="1"/>
</dbReference>
<dbReference type="Pfam" id="PF03466">
    <property type="entry name" value="LysR_substrate"/>
    <property type="match status" value="1"/>
</dbReference>
<evidence type="ECO:0000313" key="7">
    <source>
        <dbReference type="Proteomes" id="UP001138997"/>
    </source>
</evidence>
<dbReference type="Proteomes" id="UP001138997">
    <property type="component" value="Unassembled WGS sequence"/>
</dbReference>
<evidence type="ECO:0000256" key="4">
    <source>
        <dbReference type="ARBA" id="ARBA00023163"/>
    </source>
</evidence>
<organism evidence="6 7">
    <name type="scientific">Kineosporia babensis</name>
    <dbReference type="NCBI Taxonomy" id="499548"/>
    <lineage>
        <taxon>Bacteria</taxon>
        <taxon>Bacillati</taxon>
        <taxon>Actinomycetota</taxon>
        <taxon>Actinomycetes</taxon>
        <taxon>Kineosporiales</taxon>
        <taxon>Kineosporiaceae</taxon>
        <taxon>Kineosporia</taxon>
    </lineage>
</organism>
<dbReference type="InterPro" id="IPR000847">
    <property type="entry name" value="LysR_HTH_N"/>
</dbReference>
<comment type="caution">
    <text evidence="6">The sequence shown here is derived from an EMBL/GenBank/DDBJ whole genome shotgun (WGS) entry which is preliminary data.</text>
</comment>
<evidence type="ECO:0000256" key="2">
    <source>
        <dbReference type="ARBA" id="ARBA00023015"/>
    </source>
</evidence>
<reference evidence="6" key="1">
    <citation type="submission" date="2021-11" db="EMBL/GenBank/DDBJ databases">
        <title>Streptomyces corallinus and Kineosporia corallina sp. nov., two new coral-derived marine actinobacteria.</title>
        <authorList>
            <person name="Buangrab K."/>
            <person name="Sutthacheep M."/>
            <person name="Yeemin T."/>
            <person name="Harunari E."/>
            <person name="Igarashi Y."/>
            <person name="Sripreechasak P."/>
            <person name="Kanchanasin P."/>
            <person name="Tanasupawat S."/>
            <person name="Phongsopitanun W."/>
        </authorList>
    </citation>
    <scope>NUCLEOTIDE SEQUENCE</scope>
    <source>
        <strain evidence="6">JCM 31032</strain>
    </source>
</reference>
<evidence type="ECO:0000259" key="5">
    <source>
        <dbReference type="PROSITE" id="PS50931"/>
    </source>
</evidence>
<dbReference type="Pfam" id="PF00126">
    <property type="entry name" value="HTH_1"/>
    <property type="match status" value="1"/>
</dbReference>
<sequence>MARKADITLAQLRYFVEAATCLSMTQAAMNLLVAQSAVSSAVAQLESQVGAQLFIRMRSKGLALTPAGQQLLGDARSVLGNLDEALDAARGMDEQVRGTIRIAFFVTLAPFLLADVMTLLAERHPHLDVDVVEVDADEAREALRSGRAEMAVSYDFAFGDEMRRETVTTVSPHVVLPDGHVLAARSRVPLRELARDKLILLDLPHSREYFLDVMRGAGVEPIVGHRSHGYETVRSLVAKGYGYSILNQRPQHDFTYDGRRVITRPIADEVPGLPLVVATLRSVRATARVRAVADAVRVAATGLTGENRPERAI</sequence>
<evidence type="ECO:0000256" key="3">
    <source>
        <dbReference type="ARBA" id="ARBA00023125"/>
    </source>
</evidence>
<keyword evidence="2" id="KW-0805">Transcription regulation</keyword>
<dbReference type="PROSITE" id="PS50931">
    <property type="entry name" value="HTH_LYSR"/>
    <property type="match status" value="1"/>
</dbReference>
<feature type="domain" description="HTH lysR-type" evidence="5">
    <location>
        <begin position="7"/>
        <end position="65"/>
    </location>
</feature>
<dbReference type="InterPro" id="IPR005119">
    <property type="entry name" value="LysR_subst-bd"/>
</dbReference>
<dbReference type="PANTHER" id="PTHR30346:SF0">
    <property type="entry name" value="HCA OPERON TRANSCRIPTIONAL ACTIVATOR HCAR"/>
    <property type="match status" value="1"/>
</dbReference>
<dbReference type="Gene3D" id="3.40.190.10">
    <property type="entry name" value="Periplasmic binding protein-like II"/>
    <property type="match status" value="2"/>
</dbReference>
<evidence type="ECO:0000256" key="1">
    <source>
        <dbReference type="ARBA" id="ARBA00009437"/>
    </source>
</evidence>
<keyword evidence="4" id="KW-0804">Transcription</keyword>
<gene>
    <name evidence="6" type="ORF">LR394_29835</name>
</gene>
<dbReference type="PRINTS" id="PR00039">
    <property type="entry name" value="HTHLYSR"/>
</dbReference>
<dbReference type="InterPro" id="IPR036390">
    <property type="entry name" value="WH_DNA-bd_sf"/>
</dbReference>
<dbReference type="AlphaFoldDB" id="A0A9X1SWU4"/>
<protein>
    <submittedName>
        <fullName evidence="6">LysR family transcriptional regulator</fullName>
    </submittedName>
</protein>